<dbReference type="NCBIfam" id="TIGR00174">
    <property type="entry name" value="miaA"/>
    <property type="match status" value="1"/>
</dbReference>
<dbReference type="Gene3D" id="3.40.50.300">
    <property type="entry name" value="P-loop containing nucleotide triphosphate hydrolases"/>
    <property type="match status" value="1"/>
</dbReference>
<feature type="binding site" evidence="10">
    <location>
        <begin position="11"/>
        <end position="18"/>
    </location>
    <ligand>
        <name>ATP</name>
        <dbReference type="ChEBI" id="CHEBI:30616"/>
    </ligand>
</feature>
<comment type="similarity">
    <text evidence="3 10 13">Belongs to the IPP transferase family.</text>
</comment>
<evidence type="ECO:0000256" key="8">
    <source>
        <dbReference type="ARBA" id="ARBA00022842"/>
    </source>
</evidence>
<evidence type="ECO:0000256" key="4">
    <source>
        <dbReference type="ARBA" id="ARBA00022679"/>
    </source>
</evidence>
<evidence type="ECO:0000256" key="6">
    <source>
        <dbReference type="ARBA" id="ARBA00022741"/>
    </source>
</evidence>
<evidence type="ECO:0000313" key="15">
    <source>
        <dbReference type="Proteomes" id="UP000757890"/>
    </source>
</evidence>
<dbReference type="HAMAP" id="MF_00185">
    <property type="entry name" value="IPP_trans"/>
    <property type="match status" value="1"/>
</dbReference>
<dbReference type="EC" id="2.5.1.75" evidence="10"/>
<evidence type="ECO:0000256" key="2">
    <source>
        <dbReference type="ARBA" id="ARBA00003213"/>
    </source>
</evidence>
<protein>
    <recommendedName>
        <fullName evidence="10">tRNA dimethylallyltransferase</fullName>
        <ecNumber evidence="10">2.5.1.75</ecNumber>
    </recommendedName>
    <alternativeName>
        <fullName evidence="10">Dimethylallyl diphosphate:tRNA dimethylallyltransferase</fullName>
        <shortName evidence="10">DMAPP:tRNA dimethylallyltransferase</shortName>
        <shortName evidence="10">DMATase</shortName>
    </alternativeName>
    <alternativeName>
        <fullName evidence="10">Isopentenyl-diphosphate:tRNA isopentenyltransferase</fullName>
        <shortName evidence="10">IPP transferase</shortName>
        <shortName evidence="10">IPPT</shortName>
        <shortName evidence="10">IPTase</shortName>
    </alternativeName>
</protein>
<keyword evidence="4 10" id="KW-0808">Transferase</keyword>
<dbReference type="SUPFAM" id="SSF52540">
    <property type="entry name" value="P-loop containing nucleoside triphosphate hydrolases"/>
    <property type="match status" value="2"/>
</dbReference>
<comment type="catalytic activity">
    <reaction evidence="9 10 11">
        <text>adenosine(37) in tRNA + dimethylallyl diphosphate = N(6)-dimethylallyladenosine(37) in tRNA + diphosphate</text>
        <dbReference type="Rhea" id="RHEA:26482"/>
        <dbReference type="Rhea" id="RHEA-COMP:10162"/>
        <dbReference type="Rhea" id="RHEA-COMP:10375"/>
        <dbReference type="ChEBI" id="CHEBI:33019"/>
        <dbReference type="ChEBI" id="CHEBI:57623"/>
        <dbReference type="ChEBI" id="CHEBI:74411"/>
        <dbReference type="ChEBI" id="CHEBI:74415"/>
        <dbReference type="EC" id="2.5.1.75"/>
    </reaction>
</comment>
<dbReference type="PANTHER" id="PTHR11088:SF60">
    <property type="entry name" value="TRNA DIMETHYLALLYLTRANSFERASE"/>
    <property type="match status" value="1"/>
</dbReference>
<evidence type="ECO:0000256" key="9">
    <source>
        <dbReference type="ARBA" id="ARBA00049563"/>
    </source>
</evidence>
<comment type="function">
    <text evidence="2 10 12">Catalyzes the transfer of a dimethylallyl group onto the adenine at position 37 in tRNAs that read codons beginning with uridine, leading to the formation of N6-(dimethylallyl)adenosine (i(6)A).</text>
</comment>
<keyword evidence="8 10" id="KW-0460">Magnesium</keyword>
<comment type="cofactor">
    <cofactor evidence="1 10">
        <name>Mg(2+)</name>
        <dbReference type="ChEBI" id="CHEBI:18420"/>
    </cofactor>
</comment>
<feature type="region of interest" description="Interaction with substrate tRNA" evidence="10">
    <location>
        <begin position="155"/>
        <end position="159"/>
    </location>
</feature>
<dbReference type="InterPro" id="IPR018022">
    <property type="entry name" value="IPT"/>
</dbReference>
<evidence type="ECO:0000256" key="10">
    <source>
        <dbReference type="HAMAP-Rule" id="MF_00185"/>
    </source>
</evidence>
<keyword evidence="7 10" id="KW-0067">ATP-binding</keyword>
<evidence type="ECO:0000256" key="7">
    <source>
        <dbReference type="ARBA" id="ARBA00022840"/>
    </source>
</evidence>
<evidence type="ECO:0000256" key="5">
    <source>
        <dbReference type="ARBA" id="ARBA00022694"/>
    </source>
</evidence>
<comment type="caution">
    <text evidence="10">Lacks conserved residue(s) required for the propagation of feature annotation.</text>
</comment>
<dbReference type="Proteomes" id="UP000757890">
    <property type="component" value="Unassembled WGS sequence"/>
</dbReference>
<proteinExistence type="inferred from homology"/>
<comment type="caution">
    <text evidence="14">The sequence shown here is derived from an EMBL/GenBank/DDBJ whole genome shotgun (WGS) entry which is preliminary data.</text>
</comment>
<evidence type="ECO:0000313" key="14">
    <source>
        <dbReference type="EMBL" id="MBF1128553.1"/>
    </source>
</evidence>
<dbReference type="AlphaFoldDB" id="A0A930FQI9"/>
<name>A0A930FQI9_9FIRM</name>
<feature type="site" description="Interaction with substrate tRNA" evidence="10">
    <location>
        <position position="122"/>
    </location>
</feature>
<dbReference type="GO" id="GO:0005524">
    <property type="term" value="F:ATP binding"/>
    <property type="evidence" value="ECO:0007669"/>
    <property type="project" value="UniProtKB-UniRule"/>
</dbReference>
<keyword evidence="5 10" id="KW-0819">tRNA processing</keyword>
<evidence type="ECO:0000256" key="12">
    <source>
        <dbReference type="RuleBase" id="RU003784"/>
    </source>
</evidence>
<sequence length="307" mass="34918">MKKEKLLTILGPTAVGKTELSVYLAKILGSSIISGDAFQVYRGMDIGTAKVTKEEADGIFHYLVDCMEPAESYSAAIFQEKAREYISKENKKDKIPILIGGTGLYVQGLLEGYAFSPKVEGRSKWHTFYKMQGKKGLADAFKKLLPEEVIPLDPQRMVRRLELADAGQSLVTDRAEHLVYDGPVIGITMDRSVLYDRINKRVHQMIERGLKEEVAALLTAGVPENSQAFKGIGYKEMIPVLHGKYSLEEAEALIAKNTRHFAKRQLTWYRRMPYIHWVERTDTDTWLREIEAYVISWIRGESEWKGK</sequence>
<organism evidence="14 15">
    <name type="scientific">Dialister invisus</name>
    <dbReference type="NCBI Taxonomy" id="218538"/>
    <lineage>
        <taxon>Bacteria</taxon>
        <taxon>Bacillati</taxon>
        <taxon>Bacillota</taxon>
        <taxon>Negativicutes</taxon>
        <taxon>Veillonellales</taxon>
        <taxon>Veillonellaceae</taxon>
        <taxon>Dialister</taxon>
    </lineage>
</organism>
<feature type="site" description="Interaction with substrate tRNA" evidence="10">
    <location>
        <position position="102"/>
    </location>
</feature>
<keyword evidence="6 10" id="KW-0547">Nucleotide-binding</keyword>
<dbReference type="Pfam" id="PF01715">
    <property type="entry name" value="IPPT"/>
    <property type="match status" value="1"/>
</dbReference>
<feature type="binding site" evidence="10">
    <location>
        <begin position="13"/>
        <end position="18"/>
    </location>
    <ligand>
        <name>substrate</name>
    </ligand>
</feature>
<gene>
    <name evidence="10 14" type="primary">miaA</name>
    <name evidence="14" type="ORF">HXL70_00680</name>
</gene>
<dbReference type="GO" id="GO:0052381">
    <property type="term" value="F:tRNA dimethylallyltransferase activity"/>
    <property type="evidence" value="ECO:0007669"/>
    <property type="project" value="UniProtKB-UniRule"/>
</dbReference>
<dbReference type="InterPro" id="IPR027417">
    <property type="entry name" value="P-loop_NTPase"/>
</dbReference>
<evidence type="ECO:0000256" key="1">
    <source>
        <dbReference type="ARBA" id="ARBA00001946"/>
    </source>
</evidence>
<accession>A0A930FQI9</accession>
<comment type="subunit">
    <text evidence="10">Monomer.</text>
</comment>
<reference evidence="14" key="1">
    <citation type="submission" date="2020-04" db="EMBL/GenBank/DDBJ databases">
        <title>Deep metagenomics examines the oral microbiome during advanced dental caries in children, revealing novel taxa and co-occurrences with host molecules.</title>
        <authorList>
            <person name="Baker J.L."/>
            <person name="Morton J.T."/>
            <person name="Dinis M."/>
            <person name="Alvarez R."/>
            <person name="Tran N.C."/>
            <person name="Knight R."/>
            <person name="Edlund A."/>
        </authorList>
    </citation>
    <scope>NUCLEOTIDE SEQUENCE</scope>
    <source>
        <strain evidence="14">JCVI_32_bin.14</strain>
    </source>
</reference>
<evidence type="ECO:0000256" key="11">
    <source>
        <dbReference type="RuleBase" id="RU003783"/>
    </source>
</evidence>
<dbReference type="GO" id="GO:0006400">
    <property type="term" value="P:tRNA modification"/>
    <property type="evidence" value="ECO:0007669"/>
    <property type="project" value="TreeGrafter"/>
</dbReference>
<dbReference type="PANTHER" id="PTHR11088">
    <property type="entry name" value="TRNA DIMETHYLALLYLTRANSFERASE"/>
    <property type="match status" value="1"/>
</dbReference>
<dbReference type="InterPro" id="IPR039657">
    <property type="entry name" value="Dimethylallyltransferase"/>
</dbReference>
<evidence type="ECO:0000256" key="13">
    <source>
        <dbReference type="RuleBase" id="RU003785"/>
    </source>
</evidence>
<evidence type="ECO:0000256" key="3">
    <source>
        <dbReference type="ARBA" id="ARBA00005842"/>
    </source>
</evidence>
<dbReference type="EMBL" id="JABZMK010000001">
    <property type="protein sequence ID" value="MBF1128553.1"/>
    <property type="molecule type" value="Genomic_DNA"/>
</dbReference>